<dbReference type="SUPFAM" id="SSF63829">
    <property type="entry name" value="Calcium-dependent phosphotriesterase"/>
    <property type="match status" value="1"/>
</dbReference>
<dbReference type="InterPro" id="IPR011042">
    <property type="entry name" value="6-blade_b-propeller_TolB-like"/>
</dbReference>
<proteinExistence type="inferred from homology"/>
<dbReference type="Pfam" id="PF20067">
    <property type="entry name" value="SSL_N"/>
    <property type="match status" value="1"/>
</dbReference>
<dbReference type="RefSeq" id="WP_109251396.1">
    <property type="nucleotide sequence ID" value="NZ_QEXV01000001.1"/>
</dbReference>
<dbReference type="PANTHER" id="PTHR10426">
    <property type="entry name" value="STRICTOSIDINE SYNTHASE-RELATED"/>
    <property type="match status" value="1"/>
</dbReference>
<dbReference type="GO" id="GO:0016787">
    <property type="term" value="F:hydrolase activity"/>
    <property type="evidence" value="ECO:0007669"/>
    <property type="project" value="TreeGrafter"/>
</dbReference>
<evidence type="ECO:0000256" key="3">
    <source>
        <dbReference type="ARBA" id="ARBA00023180"/>
    </source>
</evidence>
<feature type="domain" description="Strictosidine synthase conserved region" evidence="4">
    <location>
        <begin position="145"/>
        <end position="224"/>
    </location>
</feature>
<dbReference type="Gene3D" id="2.120.10.30">
    <property type="entry name" value="TolB, C-terminal domain"/>
    <property type="match status" value="1"/>
</dbReference>
<dbReference type="Proteomes" id="UP000245168">
    <property type="component" value="Unassembled WGS sequence"/>
</dbReference>
<keyword evidence="3" id="KW-0325">Glycoprotein</keyword>
<dbReference type="InterPro" id="IPR018119">
    <property type="entry name" value="Strictosidine_synth_cons-reg"/>
</dbReference>
<dbReference type="PANTHER" id="PTHR10426:SF88">
    <property type="entry name" value="ADIPOCYTE PLASMA MEMBRANE-ASSOCIATED PROTEIN HEMOMUCIN-RELATED"/>
    <property type="match status" value="1"/>
</dbReference>
<dbReference type="OrthoDB" id="9775406at2"/>
<evidence type="ECO:0000256" key="2">
    <source>
        <dbReference type="ARBA" id="ARBA00022553"/>
    </source>
</evidence>
<evidence type="ECO:0000259" key="4">
    <source>
        <dbReference type="Pfam" id="PF03088"/>
    </source>
</evidence>
<reference evidence="6" key="1">
    <citation type="submission" date="2018-05" db="EMBL/GenBank/DDBJ databases">
        <authorList>
            <person name="Liu B.-T."/>
        </authorList>
    </citation>
    <scope>NUCLEOTIDE SEQUENCE [LARGE SCALE GENOMIC DNA]</scope>
    <source>
        <strain evidence="6">WD6-1</strain>
    </source>
</reference>
<protein>
    <recommendedName>
        <fullName evidence="4">Strictosidine synthase conserved region domain-containing protein</fullName>
    </recommendedName>
</protein>
<sequence length="357" mass="38546">MKWIIRIAGGVVVLGAILALLAYGPGSLDARYFDPTPPDPELEALFAEPASPARTEPGLFGAEDLEPGPDGRLYASLADGRIMARGLEGGWREVADTGGRPLGLAFGPDGALHVADALQGLLRREDDGWRVLAEPGDFPDLTFTDDLTVTADGTVYVSDASARYGYGEYMTSLWEGEQTGRLIAIGPDGERATLVDGMAFANGVDHDPASGDVFLAETWAARVHVLDPGTGETRVLIDGLPGYPDNIHWDAEREVLWIALPSRRSAELESLHPRPFVKRLSRRVMDVVGEPPLPTRPVMALAVDREGRPVHALYGPDDQDFGITTAAPWEGRIWVAGLERETIDAYAPPPPIERDAQ</sequence>
<keyword evidence="2" id="KW-0597">Phosphoprotein</keyword>
<evidence type="ECO:0000313" key="6">
    <source>
        <dbReference type="Proteomes" id="UP000245168"/>
    </source>
</evidence>
<evidence type="ECO:0000256" key="1">
    <source>
        <dbReference type="ARBA" id="ARBA00009191"/>
    </source>
</evidence>
<comment type="similarity">
    <text evidence="1">Belongs to the strictosidine synthase family.</text>
</comment>
<name>A0A2U2BVU5_9PROT</name>
<keyword evidence="6" id="KW-1185">Reference proteome</keyword>
<accession>A0A2U2BVU5</accession>
<evidence type="ECO:0000313" key="5">
    <source>
        <dbReference type="EMBL" id="PWE18122.1"/>
    </source>
</evidence>
<gene>
    <name evidence="5" type="ORF">DDZ18_00455</name>
</gene>
<dbReference type="AlphaFoldDB" id="A0A2U2BVU5"/>
<dbReference type="EMBL" id="QEXV01000001">
    <property type="protein sequence ID" value="PWE18122.1"/>
    <property type="molecule type" value="Genomic_DNA"/>
</dbReference>
<dbReference type="Pfam" id="PF03088">
    <property type="entry name" value="Str_synth"/>
    <property type="match status" value="1"/>
</dbReference>
<organism evidence="5 6">
    <name type="scientific">Marinicauda salina</name>
    <dbReference type="NCBI Taxonomy" id="2135793"/>
    <lineage>
        <taxon>Bacteria</taxon>
        <taxon>Pseudomonadati</taxon>
        <taxon>Pseudomonadota</taxon>
        <taxon>Alphaproteobacteria</taxon>
        <taxon>Maricaulales</taxon>
        <taxon>Maricaulaceae</taxon>
        <taxon>Marinicauda</taxon>
    </lineage>
</organism>
<dbReference type="GO" id="GO:0012505">
    <property type="term" value="C:endomembrane system"/>
    <property type="evidence" value="ECO:0007669"/>
    <property type="project" value="TreeGrafter"/>
</dbReference>
<comment type="caution">
    <text evidence="5">The sequence shown here is derived from an EMBL/GenBank/DDBJ whole genome shotgun (WGS) entry which is preliminary data.</text>
</comment>